<protein>
    <submittedName>
        <fullName evidence="18">Manganese-transporting ATPase 1</fullName>
    </submittedName>
</protein>
<dbReference type="InterPro" id="IPR036412">
    <property type="entry name" value="HAD-like_sf"/>
</dbReference>
<evidence type="ECO:0000256" key="7">
    <source>
        <dbReference type="ARBA" id="ARBA00022824"/>
    </source>
</evidence>
<dbReference type="InterPro" id="IPR006544">
    <property type="entry name" value="P-type_TPase_V"/>
</dbReference>
<dbReference type="OrthoDB" id="48943at2759"/>
<keyword evidence="4 15" id="KW-0812">Transmembrane</keyword>
<evidence type="ECO:0000313" key="19">
    <source>
        <dbReference type="EMBL" id="KXX82871.1"/>
    </source>
</evidence>
<keyword evidence="6" id="KW-0547">Nucleotide-binding</keyword>
<evidence type="ECO:0000256" key="5">
    <source>
        <dbReference type="ARBA" id="ARBA00022723"/>
    </source>
</evidence>
<reference evidence="20" key="1">
    <citation type="submission" date="2015-06" db="EMBL/GenBank/DDBJ databases">
        <authorList>
            <person name="van de Sande W.W.J."/>
        </authorList>
    </citation>
    <scope>NUCLEOTIDE SEQUENCE [LARGE SCALE GENOMIC DNA]</scope>
    <source>
        <strain evidence="20">mm55</strain>
    </source>
</reference>
<dbReference type="FunFam" id="2.70.150.10:FF:000049">
    <property type="entry name" value="Cation-transporting ATPase"/>
    <property type="match status" value="1"/>
</dbReference>
<dbReference type="Pfam" id="PF23143">
    <property type="entry name" value="2TM_P5A-ATPase"/>
    <property type="match status" value="1"/>
</dbReference>
<dbReference type="SUPFAM" id="SSF81660">
    <property type="entry name" value="Metal cation-transporting ATPase, ATP-binding domain N"/>
    <property type="match status" value="1"/>
</dbReference>
<feature type="transmembrane region" description="Helical" evidence="15">
    <location>
        <begin position="25"/>
        <end position="42"/>
    </location>
</feature>
<dbReference type="Gene3D" id="2.70.150.10">
    <property type="entry name" value="Calcium-transporting ATPase, cytoplasmic transduction domain A"/>
    <property type="match status" value="1"/>
</dbReference>
<dbReference type="PANTHER" id="PTHR45630:SF7">
    <property type="entry name" value="ENDOPLASMIC RETICULUM TRANSMEMBRANE HELIX TRANSLOCASE"/>
    <property type="match status" value="1"/>
</dbReference>
<keyword evidence="7" id="KW-0256">Endoplasmic reticulum</keyword>
<evidence type="ECO:0000256" key="14">
    <source>
        <dbReference type="SAM" id="MobiDB-lite"/>
    </source>
</evidence>
<dbReference type="InterPro" id="IPR059000">
    <property type="entry name" value="ATPase_P-type_domA"/>
</dbReference>
<dbReference type="CDD" id="cd07543">
    <property type="entry name" value="P-type_ATPase_cation"/>
    <property type="match status" value="1"/>
</dbReference>
<dbReference type="InterPro" id="IPR023299">
    <property type="entry name" value="ATPase_P-typ_cyto_dom_N"/>
</dbReference>
<dbReference type="InterPro" id="IPR008250">
    <property type="entry name" value="ATPase_P-typ_transduc_dom_A_sf"/>
</dbReference>
<keyword evidence="20" id="KW-1185">Reference proteome</keyword>
<keyword evidence="12 15" id="KW-0472">Membrane</keyword>
<dbReference type="SUPFAM" id="SSF81665">
    <property type="entry name" value="Calcium ATPase, transmembrane domain M"/>
    <property type="match status" value="1"/>
</dbReference>
<dbReference type="Gene3D" id="3.40.1110.10">
    <property type="entry name" value="Calcium-transporting ATPase, cytoplasmic domain N"/>
    <property type="match status" value="1"/>
</dbReference>
<gene>
    <name evidence="19" type="ORF">MMYC01_200580</name>
    <name evidence="18" type="ORF">MMYC01_208807</name>
</gene>
<dbReference type="InterPro" id="IPR044492">
    <property type="entry name" value="P_typ_ATPase_HD_dom"/>
</dbReference>
<keyword evidence="8" id="KW-0067">ATP-binding</keyword>
<organism evidence="18 20">
    <name type="scientific">Madurella mycetomatis</name>
    <dbReference type="NCBI Taxonomy" id="100816"/>
    <lineage>
        <taxon>Eukaryota</taxon>
        <taxon>Fungi</taxon>
        <taxon>Dikarya</taxon>
        <taxon>Ascomycota</taxon>
        <taxon>Pezizomycotina</taxon>
        <taxon>Sordariomycetes</taxon>
        <taxon>Sordariomycetidae</taxon>
        <taxon>Sordariales</taxon>
        <taxon>Sordariales incertae sedis</taxon>
        <taxon>Madurella</taxon>
    </lineage>
</organism>
<feature type="transmembrane region" description="Helical" evidence="15">
    <location>
        <begin position="199"/>
        <end position="216"/>
    </location>
</feature>
<evidence type="ECO:0000256" key="1">
    <source>
        <dbReference type="ARBA" id="ARBA00001946"/>
    </source>
</evidence>
<feature type="domain" description="P-type ATPase A" evidence="16">
    <location>
        <begin position="258"/>
        <end position="392"/>
    </location>
</feature>
<comment type="caution">
    <text evidence="18">The sequence shown here is derived from an EMBL/GenBank/DDBJ whole genome shotgun (WGS) entry which is preliminary data.</text>
</comment>
<dbReference type="EMBL" id="LCTW02000007">
    <property type="protein sequence ID" value="KXX82871.1"/>
    <property type="molecule type" value="Genomic_DNA"/>
</dbReference>
<reference evidence="18" key="2">
    <citation type="submission" date="2015-06" db="EMBL/GenBank/DDBJ databases">
        <authorList>
            <person name="Hoefler B.C."/>
            <person name="Straight P.D."/>
        </authorList>
    </citation>
    <scope>NUCLEOTIDE SEQUENCE [LARGE SCALE GENOMIC DNA]</scope>
    <source>
        <strain evidence="18">Mm55</strain>
    </source>
</reference>
<keyword evidence="11 15" id="KW-1133">Transmembrane helix</keyword>
<dbReference type="InterPro" id="IPR001757">
    <property type="entry name" value="P_typ_ATPase"/>
</dbReference>
<feature type="transmembrane region" description="Helical" evidence="15">
    <location>
        <begin position="1191"/>
        <end position="1210"/>
    </location>
</feature>
<evidence type="ECO:0000256" key="15">
    <source>
        <dbReference type="SAM" id="Phobius"/>
    </source>
</evidence>
<dbReference type="FunFam" id="3.40.1110.10:FF:000054">
    <property type="entry name" value="Cation-transporting ATPase"/>
    <property type="match status" value="1"/>
</dbReference>
<dbReference type="GO" id="GO:0015662">
    <property type="term" value="F:P-type ion transporter activity"/>
    <property type="evidence" value="ECO:0007669"/>
    <property type="project" value="TreeGrafter"/>
</dbReference>
<dbReference type="PROSITE" id="PS00154">
    <property type="entry name" value="ATPASE_E1_E2"/>
    <property type="match status" value="1"/>
</dbReference>
<evidence type="ECO:0000256" key="11">
    <source>
        <dbReference type="ARBA" id="ARBA00022989"/>
    </source>
</evidence>
<dbReference type="InterPro" id="IPR023214">
    <property type="entry name" value="HAD_sf"/>
</dbReference>
<comment type="subcellular location">
    <subcellularLocation>
        <location evidence="2">Endoplasmic reticulum membrane</location>
        <topology evidence="2">Multi-pass membrane protein</topology>
    </subcellularLocation>
</comment>
<dbReference type="STRING" id="100816.A0A175VTZ2"/>
<dbReference type="InterPro" id="IPR023298">
    <property type="entry name" value="ATPase_P-typ_TM_dom_sf"/>
</dbReference>
<dbReference type="GO" id="GO:0006874">
    <property type="term" value="P:intracellular calcium ion homeostasis"/>
    <property type="evidence" value="ECO:0007669"/>
    <property type="project" value="TreeGrafter"/>
</dbReference>
<dbReference type="InterPro" id="IPR057255">
    <property type="entry name" value="2TM_P5A-ATPase"/>
</dbReference>
<dbReference type="SFLD" id="SFLDF00027">
    <property type="entry name" value="p-type_atpase"/>
    <property type="match status" value="1"/>
</dbReference>
<feature type="transmembrane region" description="Helical" evidence="15">
    <location>
        <begin position="222"/>
        <end position="239"/>
    </location>
</feature>
<dbReference type="SUPFAM" id="SSF81653">
    <property type="entry name" value="Calcium ATPase, transduction domain A"/>
    <property type="match status" value="1"/>
</dbReference>
<dbReference type="GO" id="GO:0005524">
    <property type="term" value="F:ATP binding"/>
    <property type="evidence" value="ECO:0007669"/>
    <property type="project" value="UniProtKB-KW"/>
</dbReference>
<dbReference type="AlphaFoldDB" id="A0A175VTZ2"/>
<evidence type="ECO:0000256" key="9">
    <source>
        <dbReference type="ARBA" id="ARBA00022842"/>
    </source>
</evidence>
<proteinExistence type="inferred from homology"/>
<dbReference type="PRINTS" id="PR00119">
    <property type="entry name" value="CATATPASE"/>
</dbReference>
<evidence type="ECO:0000259" key="16">
    <source>
        <dbReference type="Pfam" id="PF00122"/>
    </source>
</evidence>
<reference evidence="18 20" key="3">
    <citation type="submission" date="2016-01" db="EMBL/GenBank/DDBJ databases">
        <title>Madurella mycetomatis genome sequencing.</title>
        <authorList>
            <person name="Van De Sande W."/>
        </authorList>
    </citation>
    <scope>NUCLEOTIDE SEQUENCE [LARGE SCALE GENOMIC DNA]</scope>
    <source>
        <strain evidence="18">Mm55</strain>
        <strain evidence="20">mm55</strain>
    </source>
</reference>
<evidence type="ECO:0000256" key="8">
    <source>
        <dbReference type="ARBA" id="ARBA00022840"/>
    </source>
</evidence>
<dbReference type="GO" id="GO:0005789">
    <property type="term" value="C:endoplasmic reticulum membrane"/>
    <property type="evidence" value="ECO:0007669"/>
    <property type="project" value="UniProtKB-SubCell"/>
</dbReference>
<dbReference type="FunFam" id="3.40.50.1000:FF:000071">
    <property type="entry name" value="Cation-transporting ATPase"/>
    <property type="match status" value="1"/>
</dbReference>
<dbReference type="NCBIfam" id="TIGR01494">
    <property type="entry name" value="ATPase_P-type"/>
    <property type="match status" value="1"/>
</dbReference>
<name>A0A175VTZ2_9PEZI</name>
<feature type="transmembrane region" description="Helical" evidence="15">
    <location>
        <begin position="1230"/>
        <end position="1252"/>
    </location>
</feature>
<comment type="cofactor">
    <cofactor evidence="1">
        <name>Mg(2+)</name>
        <dbReference type="ChEBI" id="CHEBI:18420"/>
    </cofactor>
</comment>
<evidence type="ECO:0000256" key="10">
    <source>
        <dbReference type="ARBA" id="ARBA00022967"/>
    </source>
</evidence>
<dbReference type="InterPro" id="IPR047820">
    <property type="entry name" value="P5A-type_ATPase"/>
</dbReference>
<evidence type="ECO:0000256" key="4">
    <source>
        <dbReference type="ARBA" id="ARBA00022692"/>
    </source>
</evidence>
<dbReference type="VEuPathDB" id="FungiDB:MMYC01_208807"/>
<dbReference type="GO" id="GO:0019829">
    <property type="term" value="F:ATPase-coupled monoatomic cation transmembrane transporter activity"/>
    <property type="evidence" value="ECO:0007669"/>
    <property type="project" value="TreeGrafter"/>
</dbReference>
<evidence type="ECO:0000256" key="2">
    <source>
        <dbReference type="ARBA" id="ARBA00004477"/>
    </source>
</evidence>
<evidence type="ECO:0000256" key="3">
    <source>
        <dbReference type="ARBA" id="ARBA00006000"/>
    </source>
</evidence>
<dbReference type="Gene3D" id="3.40.50.1000">
    <property type="entry name" value="HAD superfamily/HAD-like"/>
    <property type="match status" value="1"/>
</dbReference>
<dbReference type="EMBL" id="LCTW02000315">
    <property type="protein sequence ID" value="KXX74853.1"/>
    <property type="molecule type" value="Genomic_DNA"/>
</dbReference>
<evidence type="ECO:0000256" key="12">
    <source>
        <dbReference type="ARBA" id="ARBA00023136"/>
    </source>
</evidence>
<keyword evidence="9" id="KW-0460">Magnesium</keyword>
<dbReference type="SUPFAM" id="SSF56784">
    <property type="entry name" value="HAD-like"/>
    <property type="match status" value="1"/>
</dbReference>
<dbReference type="NCBIfam" id="TIGR01657">
    <property type="entry name" value="P-ATPase-V"/>
    <property type="match status" value="1"/>
</dbReference>
<comment type="catalytic activity">
    <reaction evidence="13">
        <text>[protein]-with a C-terminal TM segment(out) + ATP + H2O = [protein]-with a C-terminal TM segment(in) + ADP + phosphate + H(+)</text>
        <dbReference type="Rhea" id="RHEA:66168"/>
        <dbReference type="Rhea" id="RHEA-COMP:16963"/>
        <dbReference type="ChEBI" id="CHEBI:15377"/>
        <dbReference type="ChEBI" id="CHEBI:15378"/>
        <dbReference type="ChEBI" id="CHEBI:30616"/>
        <dbReference type="ChEBI" id="CHEBI:43474"/>
        <dbReference type="ChEBI" id="CHEBI:90782"/>
        <dbReference type="ChEBI" id="CHEBI:456216"/>
    </reaction>
</comment>
<evidence type="ECO:0000256" key="13">
    <source>
        <dbReference type="ARBA" id="ARBA00048588"/>
    </source>
</evidence>
<evidence type="ECO:0000313" key="18">
    <source>
        <dbReference type="EMBL" id="KXX74853.1"/>
    </source>
</evidence>
<feature type="transmembrane region" description="Helical" evidence="15">
    <location>
        <begin position="1111"/>
        <end position="1132"/>
    </location>
</feature>
<dbReference type="GO" id="GO:0046872">
    <property type="term" value="F:metal ion binding"/>
    <property type="evidence" value="ECO:0007669"/>
    <property type="project" value="UniProtKB-KW"/>
</dbReference>
<comment type="similarity">
    <text evidence="3">Belongs to the cation transport ATPase (P-type) (TC 3.A.3) family. Type V subfamily.</text>
</comment>
<keyword evidence="10" id="KW-1278">Translocase</keyword>
<evidence type="ECO:0000259" key="17">
    <source>
        <dbReference type="Pfam" id="PF23143"/>
    </source>
</evidence>
<accession>A0A175VTZ2</accession>
<evidence type="ECO:0000256" key="6">
    <source>
        <dbReference type="ARBA" id="ARBA00022741"/>
    </source>
</evidence>
<sequence length="1319" mass="147281">MAPLVDNSQIKAAELLRPLPLPQHAYIWPFAIVWPIFLRFYLSADLYDKYIQAPEWTFVWVGTIVTCQTLVWLCTHWSVSLDAAFTAKKARSIEDAELIKVIPIANAGTAEICKLVRDKVGDKTNISFLFQKRRFLYNPASKNFSTLTYEIDAKPKLSQFQRSRGIVSAAELNRLEQHYGTNTFDIPVPTFTELFKEHAVAPFFVFQVFCVGLWLLDEYWYYSLFTLFMLVMFESTVVWQRQRTLNEFRSMSIKPYDMYVFRLGKWTEIQSDKLLPGDLVSVSRTKEDSGVACDMLLVEGTAIVNEAMLSGESTPLLKDSIQLRPGDATIDSDGLDKNSFLWGGTKVLQITHGNAEEERPKVASGVPPPPDNGAMAIVTKTGFETSQGSLVRTMIYSTERVSANNVEALLFILFLLIFALAASWYVWDEGVRKDRKRSKLLLDCILIVTSVVPPELPMELSLAVNTSLSALAKFAIFCTEPFRIPFAGRIDVACFDKTGTLTGEDLVVEGIAGLGLGHSGTDTPRESDGAHSRMSAVHEAGMETTLVLAAAHALVKLDEGDIVGDPMEKATLNALGWSLGKNDILSSKPANATAGGVLGTVQIKRRFQFSSALKRQSSVATIASTDARTGRKLRGTFVAVKGAPETIMKMLVTVPQDYEETFKYFTRRGSRVLALAYKHLTTEGELSTHKINELKRENVEAGLNFAGFLVLQCPLKDDAKQAVRMLNESSHRVVMITGDNPLTAVHVAKEVEIVDRDVLILDAPEHSVHGEESLIWRSVDDKIRIDVDPTKPIDPQILKTKDLCVTGYALNKFKDQVGWRSLLRYTWVYARVSPKQKEDILLGLKDMGYYTLMAGDGTNDVGALKQAHIGVALLNGTQEDLTRIAEHARNTKMKDLYQKQVDLMARWKQPAPPVPAMIAHLYPPGPSNPHYQKAMEREAQKKGVTVEQLAKANGTDIETVTSPAAQQLIDQDPRKAKQAEAAKKASGFADKLTQSMMDVEMDDEPPSLKLGDASVAAPFTSKLRNVIAIPNIIRQGRCTLVATIQMYKILALNCLISAYSLSVLYLEGIKFGDGQITISGMLMSVCFLSISRARSVEGLSKERPQPNIFNFYIIGSILGQFAVHVVTLIYIARYCDQLEPRSEIVDLEADFQPSLLNSAVYLLQLIQQISTFAVNYQGRPFRESLSENKGMFYGIVGVTGIAFACSTELIPELNEAMKLVPFKDEFKTTMTAVMILDYVACYLIEVVLKFLFSDLKARDIAERRPEQLEREKTRKAAEQKIKEEEEEKKRMEKVAEFERKMEAKRAQLRASWGQQQRPQ</sequence>
<dbReference type="InterPro" id="IPR018303">
    <property type="entry name" value="ATPase_P-typ_P_site"/>
</dbReference>
<feature type="domain" description="P5A-ATPase transmembrane helical hairpin" evidence="17">
    <location>
        <begin position="19"/>
        <end position="90"/>
    </location>
</feature>
<dbReference type="Proteomes" id="UP000078237">
    <property type="component" value="Unassembled WGS sequence"/>
</dbReference>
<dbReference type="PANTHER" id="PTHR45630">
    <property type="entry name" value="CATION-TRANSPORTING ATPASE-RELATED"/>
    <property type="match status" value="1"/>
</dbReference>
<dbReference type="VEuPathDB" id="FungiDB:MMYC01_200580"/>
<keyword evidence="5" id="KW-0479">Metal-binding</keyword>
<dbReference type="Pfam" id="PF00122">
    <property type="entry name" value="E1-E2_ATPase"/>
    <property type="match status" value="1"/>
</dbReference>
<dbReference type="SFLD" id="SFLDG00002">
    <property type="entry name" value="C1.7:_P-type_atpase_like"/>
    <property type="match status" value="1"/>
</dbReference>
<dbReference type="SFLD" id="SFLDS00003">
    <property type="entry name" value="Haloacid_Dehalogenase"/>
    <property type="match status" value="1"/>
</dbReference>
<feature type="region of interest" description="Disordered" evidence="14">
    <location>
        <begin position="1265"/>
        <end position="1290"/>
    </location>
</feature>
<dbReference type="Pfam" id="PF13246">
    <property type="entry name" value="Cation_ATPase"/>
    <property type="match status" value="1"/>
</dbReference>
<evidence type="ECO:0000313" key="20">
    <source>
        <dbReference type="Proteomes" id="UP000078237"/>
    </source>
</evidence>
<feature type="transmembrane region" description="Helical" evidence="15">
    <location>
        <begin position="408"/>
        <end position="427"/>
    </location>
</feature>
<dbReference type="GO" id="GO:0016887">
    <property type="term" value="F:ATP hydrolysis activity"/>
    <property type="evidence" value="ECO:0007669"/>
    <property type="project" value="InterPro"/>
</dbReference>